<dbReference type="STRING" id="141349.BN1232_01811"/>
<organism evidence="3 4">
    <name type="scientific">Mycobacterium lentiflavum</name>
    <dbReference type="NCBI Taxonomy" id="141349"/>
    <lineage>
        <taxon>Bacteria</taxon>
        <taxon>Bacillati</taxon>
        <taxon>Actinomycetota</taxon>
        <taxon>Actinomycetes</taxon>
        <taxon>Mycobacteriales</taxon>
        <taxon>Mycobacteriaceae</taxon>
        <taxon>Mycobacterium</taxon>
        <taxon>Mycobacterium simiae complex</taxon>
    </lineage>
</organism>
<reference evidence="3 4" key="1">
    <citation type="submission" date="2015-03" db="EMBL/GenBank/DDBJ databases">
        <authorList>
            <person name="Urmite Genomes"/>
        </authorList>
    </citation>
    <scope>NUCLEOTIDE SEQUENCE [LARGE SCALE GENOMIC DNA]</scope>
    <source>
        <strain evidence="3 4">CSUR P1491</strain>
    </source>
</reference>
<dbReference type="EMBL" id="CTEE01000001">
    <property type="protein sequence ID" value="CQD09902.1"/>
    <property type="molecule type" value="Genomic_DNA"/>
</dbReference>
<sequence>MAQAEVVPDRQSQALPLNGACRECGQARRKRPDVAGRSRSRRVPVAAQPSSPKPKQKTARKWHEMPWWFSELVIPTVVALVTGAIVAVGTIKGQALLDDAREDRALRLENLRFVRDHSAVDPNQPRPFGGLDLRGQHLRGLQLANANFEDANLEGAILSNSNLYRASFNYARLINAYLVAADLSETDVEGANLSGADLDRANLAGAIFDQTVLYRANLKTANLRGAVFRCVYYDSATSWPPGFVPAARDQRCAAAGRLRR</sequence>
<name>A0A0E4CMJ1_MYCLN</name>
<keyword evidence="2" id="KW-0812">Transmembrane</keyword>
<protein>
    <submittedName>
        <fullName evidence="3">Secreted effector protein pipB2</fullName>
    </submittedName>
</protein>
<evidence type="ECO:0000313" key="4">
    <source>
        <dbReference type="Proteomes" id="UP000199251"/>
    </source>
</evidence>
<keyword evidence="2" id="KW-0472">Membrane</keyword>
<gene>
    <name evidence="3" type="primary">pipB2</name>
    <name evidence="3" type="ORF">BN1232_01811</name>
</gene>
<evidence type="ECO:0000256" key="2">
    <source>
        <dbReference type="SAM" id="Phobius"/>
    </source>
</evidence>
<feature type="transmembrane region" description="Helical" evidence="2">
    <location>
        <begin position="72"/>
        <end position="91"/>
    </location>
</feature>
<dbReference type="PANTHER" id="PTHR14136">
    <property type="entry name" value="BTB_POZ DOMAIN-CONTAINING PROTEIN KCTD9"/>
    <property type="match status" value="1"/>
</dbReference>
<dbReference type="InterPro" id="IPR051082">
    <property type="entry name" value="Pentapeptide-BTB/POZ_domain"/>
</dbReference>
<accession>A0A0E4CMJ1</accession>
<dbReference type="InterPro" id="IPR001646">
    <property type="entry name" value="5peptide_repeat"/>
</dbReference>
<dbReference type="SUPFAM" id="SSF141571">
    <property type="entry name" value="Pentapeptide repeat-like"/>
    <property type="match status" value="1"/>
</dbReference>
<dbReference type="PANTHER" id="PTHR14136:SF17">
    <property type="entry name" value="BTB_POZ DOMAIN-CONTAINING PROTEIN KCTD9"/>
    <property type="match status" value="1"/>
</dbReference>
<dbReference type="OrthoDB" id="4563217at2"/>
<dbReference type="Pfam" id="PF00805">
    <property type="entry name" value="Pentapeptide"/>
    <property type="match status" value="2"/>
</dbReference>
<evidence type="ECO:0000256" key="1">
    <source>
        <dbReference type="SAM" id="MobiDB-lite"/>
    </source>
</evidence>
<dbReference type="Gene3D" id="2.160.20.80">
    <property type="entry name" value="E3 ubiquitin-protein ligase SopA"/>
    <property type="match status" value="1"/>
</dbReference>
<keyword evidence="2" id="KW-1133">Transmembrane helix</keyword>
<feature type="region of interest" description="Disordered" evidence="1">
    <location>
        <begin position="23"/>
        <end position="59"/>
    </location>
</feature>
<evidence type="ECO:0000313" key="3">
    <source>
        <dbReference type="EMBL" id="CQD09902.1"/>
    </source>
</evidence>
<dbReference type="Proteomes" id="UP000199251">
    <property type="component" value="Unassembled WGS sequence"/>
</dbReference>
<dbReference type="AlphaFoldDB" id="A0A0E4CMJ1"/>
<proteinExistence type="predicted"/>